<accession>A0ABW5PUT6</accession>
<feature type="domain" description="DUF2357" evidence="1">
    <location>
        <begin position="120"/>
        <end position="258"/>
    </location>
</feature>
<reference evidence="3" key="1">
    <citation type="journal article" date="2019" name="Int. J. Syst. Evol. Microbiol.">
        <title>The Global Catalogue of Microorganisms (GCM) 10K type strain sequencing project: providing services to taxonomists for standard genome sequencing and annotation.</title>
        <authorList>
            <consortium name="The Broad Institute Genomics Platform"/>
            <consortium name="The Broad Institute Genome Sequencing Center for Infectious Disease"/>
            <person name="Wu L."/>
            <person name="Ma J."/>
        </authorList>
    </citation>
    <scope>NUCLEOTIDE SEQUENCE [LARGE SCALE GENOMIC DNA]</scope>
    <source>
        <strain evidence="3">TISTR 2241</strain>
    </source>
</reference>
<organism evidence="2 3">
    <name type="scientific">Terrilactibacillus laevilacticus</name>
    <dbReference type="NCBI Taxonomy" id="1380157"/>
    <lineage>
        <taxon>Bacteria</taxon>
        <taxon>Bacillati</taxon>
        <taxon>Bacillota</taxon>
        <taxon>Bacilli</taxon>
        <taxon>Bacillales</taxon>
        <taxon>Bacillaceae</taxon>
        <taxon>Terrilactibacillus</taxon>
    </lineage>
</organism>
<dbReference type="RefSeq" id="WP_141191011.1">
    <property type="nucleotide sequence ID" value="NZ_JBHUMR010000015.1"/>
</dbReference>
<name>A0ABW5PUT6_9BACI</name>
<dbReference type="Pfam" id="PF09823">
    <property type="entry name" value="DUF2357"/>
    <property type="match status" value="1"/>
</dbReference>
<protein>
    <submittedName>
        <fullName evidence="2">DUF2357 domain-containing protein</fullName>
    </submittedName>
</protein>
<sequence length="615" mass="73211">MDIPFKLIIREWIGEKNGQDQYLETECDHYFQQSPKLYNEENVIIITENRDILMHFSSCNKSARLYIDTLDYFHSSICKEDEDENIYIEESEEEIVLFSNKFNTESKDNYYPFIPGLYRIYVTINEKKYYAFIKVNPKQLDSDELSLLRDELESFIENLAHDLINNESSTHTNNEDNNASLANQMLLLSQNYNKLMNVLGDIKKNPRSKLIKKYNLMDYSRAHNVDQVSLKYLLKHSSDTKKRILLPKNEITKNLPENAMMITCIKFFFKITKQILIYLNDLKPFVFREKEINFRDQQKYQRRINIFDSTYLRSKHQIDWVDDQEEIMRKLNAALNNFLLEDWVKEVNVNNHHHHAISLYLDSRYRMLYSLYRNLKSIKKKIQLDAEYAYTWKRTDKLYEMWCFVRVIEALKTDKLGFIPQSGWIFGDNESNPLLRQWHVPFLESKTKILFLGKNNSKIQLVYDEAIPKSYSGTDFDNPVYTEFPHNRPDCRLDYYQNDIYFGSIVMDFKYRPANSIGSVNNYNNDYYAFKQLLQYDHFASSYVGRAKEYKPKKSEKRLKKPVTEVWVFYPPASSNKNEITPKNNWLTTVPYGPKEGLEKLENLIINGIDTLCDE</sequence>
<proteinExistence type="predicted"/>
<gene>
    <name evidence="2" type="ORF">ACFSTF_13845</name>
</gene>
<keyword evidence="3" id="KW-1185">Reference proteome</keyword>
<evidence type="ECO:0000313" key="3">
    <source>
        <dbReference type="Proteomes" id="UP001597458"/>
    </source>
</evidence>
<evidence type="ECO:0000259" key="1">
    <source>
        <dbReference type="Pfam" id="PF09823"/>
    </source>
</evidence>
<dbReference type="EMBL" id="JBHUMR010000015">
    <property type="protein sequence ID" value="MFD2618389.1"/>
    <property type="molecule type" value="Genomic_DNA"/>
</dbReference>
<dbReference type="InterPro" id="IPR018633">
    <property type="entry name" value="DUF2357"/>
</dbReference>
<comment type="caution">
    <text evidence="2">The sequence shown here is derived from an EMBL/GenBank/DDBJ whole genome shotgun (WGS) entry which is preliminary data.</text>
</comment>
<dbReference type="Proteomes" id="UP001597458">
    <property type="component" value="Unassembled WGS sequence"/>
</dbReference>
<evidence type="ECO:0000313" key="2">
    <source>
        <dbReference type="EMBL" id="MFD2618389.1"/>
    </source>
</evidence>